<keyword evidence="2" id="KW-1185">Reference proteome</keyword>
<dbReference type="KEGG" id="shal:SHALO_0337"/>
<reference evidence="2" key="1">
    <citation type="submission" date="2016-08" db="EMBL/GenBank/DDBJ databases">
        <title>Complete genome sequence of the organohalide-respiring Epsilonproteobacterium Sulfurospirillum halorespirans.</title>
        <authorList>
            <person name="Goris T."/>
            <person name="Zimmermann J."/>
            <person name="Schenz B."/>
            <person name="Lemos M."/>
            <person name="Hackermueller J."/>
            <person name="Diekert G."/>
        </authorList>
    </citation>
    <scope>NUCLEOTIDE SEQUENCE [LARGE SCALE GENOMIC DNA]</scope>
    <source>
        <strain>DSM 13726</strain>
        <strain evidence="2">PCE-M2</strain>
    </source>
</reference>
<dbReference type="PATRIC" id="fig|1193502.14.peg.344"/>
<dbReference type="RefSeq" id="WP_069477098.1">
    <property type="nucleotide sequence ID" value="NZ_CP017111.1"/>
</dbReference>
<dbReference type="PANTHER" id="PTHR30024">
    <property type="entry name" value="ALIPHATIC SULFONATES-BINDING PROTEIN-RELATED"/>
    <property type="match status" value="1"/>
</dbReference>
<dbReference type="PIRSF" id="PIRSF027386">
    <property type="entry name" value="UCP027386_ABC_sbc_TM0202"/>
    <property type="match status" value="1"/>
</dbReference>
<dbReference type="EMBL" id="CP017111">
    <property type="protein sequence ID" value="AOO64134.1"/>
    <property type="molecule type" value="Genomic_DNA"/>
</dbReference>
<sequence>MKKLLFVLLGLLSLGFGGEKLEKLVIAGPFSSISHPMLRLIETGALSDVAHKVEFKLWQNPDELRALLLKKEVQFVALPTNVAANLYNKKEPIRLLNVPVWGILEIVSRDTNLKRIEDFKGKEIIVPFRADMPDIVLQALIKQAGLDAKKDFTLKYVPNPPDAMQMLILRRADHVLLAEPATSMAMRKTGSFPVSLIAPELHRSVNLQSEWGRLFKAEPKIPQAGLSVVGDVDAQVVKRFNEEYAKALSWYQSHPQEAGVLVEKELKTFKAEAISDSIAHTQFELKNAQQSKEALEQFFNILMQIEPKLIGSKIPDDGFYYREEGMK</sequence>
<accession>A0A1D7TGZ9</accession>
<evidence type="ECO:0000313" key="1">
    <source>
        <dbReference type="EMBL" id="AOO64134.1"/>
    </source>
</evidence>
<evidence type="ECO:0000313" key="2">
    <source>
        <dbReference type="Proteomes" id="UP000094609"/>
    </source>
</evidence>
<dbReference type="STRING" id="1193502.SHALO_0337"/>
<dbReference type="PANTHER" id="PTHR30024:SF46">
    <property type="entry name" value="ABC TRANSPORTER, SUBSTRATE-BINDING LIPOPROTEIN"/>
    <property type="match status" value="1"/>
</dbReference>
<organism evidence="1 2">
    <name type="scientific">Sulfurospirillum halorespirans DSM 13726</name>
    <dbReference type="NCBI Taxonomy" id="1193502"/>
    <lineage>
        <taxon>Bacteria</taxon>
        <taxon>Pseudomonadati</taxon>
        <taxon>Campylobacterota</taxon>
        <taxon>Epsilonproteobacteria</taxon>
        <taxon>Campylobacterales</taxon>
        <taxon>Sulfurospirillaceae</taxon>
        <taxon>Sulfurospirillum</taxon>
    </lineage>
</organism>
<dbReference type="AlphaFoldDB" id="A0A1D7TGZ9"/>
<protein>
    <submittedName>
        <fullName evidence="1">ABC transporter substrate binding protein</fullName>
    </submittedName>
</protein>
<proteinExistence type="predicted"/>
<name>A0A1D7TGZ9_9BACT</name>
<dbReference type="Proteomes" id="UP000094609">
    <property type="component" value="Chromosome"/>
</dbReference>
<dbReference type="InterPro" id="IPR027024">
    <property type="entry name" value="UCP027386_ABC_sbc_TM0202"/>
</dbReference>
<dbReference type="Gene3D" id="3.40.190.10">
    <property type="entry name" value="Periplasmic binding protein-like II"/>
    <property type="match status" value="2"/>
</dbReference>
<gene>
    <name evidence="1" type="ORF">SHALO_0337</name>
</gene>
<dbReference type="SUPFAM" id="SSF53850">
    <property type="entry name" value="Periplasmic binding protein-like II"/>
    <property type="match status" value="1"/>
</dbReference>